<protein>
    <submittedName>
        <fullName evidence="2">Uncharacterized protein</fullName>
    </submittedName>
</protein>
<dbReference type="Proteomes" id="UP000566819">
    <property type="component" value="Unassembled WGS sequence"/>
</dbReference>
<comment type="caution">
    <text evidence="2">The sequence shown here is derived from an EMBL/GenBank/DDBJ whole genome shotgun (WGS) entry which is preliminary data.</text>
</comment>
<dbReference type="AlphaFoldDB" id="A0A8H4R8X0"/>
<dbReference type="OrthoDB" id="3552581at2759"/>
<proteinExistence type="predicted"/>
<evidence type="ECO:0000313" key="3">
    <source>
        <dbReference type="Proteomes" id="UP000566819"/>
    </source>
</evidence>
<keyword evidence="3" id="KW-1185">Reference proteome</keyword>
<gene>
    <name evidence="2" type="ORF">G7Y89_g12569</name>
</gene>
<dbReference type="EMBL" id="JAAMPI010001338">
    <property type="protein sequence ID" value="KAF4625592.1"/>
    <property type="molecule type" value="Genomic_DNA"/>
</dbReference>
<evidence type="ECO:0000313" key="2">
    <source>
        <dbReference type="EMBL" id="KAF4625592.1"/>
    </source>
</evidence>
<reference evidence="2 3" key="1">
    <citation type="submission" date="2020-03" db="EMBL/GenBank/DDBJ databases">
        <title>Draft Genome Sequence of Cudoniella acicularis.</title>
        <authorList>
            <person name="Buettner E."/>
            <person name="Kellner H."/>
        </authorList>
    </citation>
    <scope>NUCLEOTIDE SEQUENCE [LARGE SCALE GENOMIC DNA]</scope>
    <source>
        <strain evidence="2 3">DSM 108380</strain>
    </source>
</reference>
<name>A0A8H4R8X0_9HELO</name>
<accession>A0A8H4R8X0</accession>
<organism evidence="2 3">
    <name type="scientific">Cudoniella acicularis</name>
    <dbReference type="NCBI Taxonomy" id="354080"/>
    <lineage>
        <taxon>Eukaryota</taxon>
        <taxon>Fungi</taxon>
        <taxon>Dikarya</taxon>
        <taxon>Ascomycota</taxon>
        <taxon>Pezizomycotina</taxon>
        <taxon>Leotiomycetes</taxon>
        <taxon>Helotiales</taxon>
        <taxon>Tricladiaceae</taxon>
        <taxon>Cudoniella</taxon>
    </lineage>
</organism>
<sequence length="282" mass="32123">MCPILFNPTNPVQKQGGRRRAIVRYEVDGFGVNKEFRIDSEPGLDGTLEEVEARDLRRVGRRRWVCSLFRHAELSGGRQGWWGPRAQIQFVLASSVGRLATSSNDDCNKMVRLRDVQGRVYKFKSKSECLGLGLLTLDVTDVVRSHMVLVLDVVPGKLDHVKVMTITSTLTNNGDYVPISPTPKKGYPIQLLFRNSLQWYRGDVALFIPILPKYSYLKIDSYYEVLIQMLDEHKDNSENPFMICPKHRGGLGELRDYIRRRDSVRGQEKLPRTTEGQVADGV</sequence>
<evidence type="ECO:0000256" key="1">
    <source>
        <dbReference type="SAM" id="MobiDB-lite"/>
    </source>
</evidence>
<feature type="compositionally biased region" description="Basic and acidic residues" evidence="1">
    <location>
        <begin position="263"/>
        <end position="272"/>
    </location>
</feature>
<feature type="region of interest" description="Disordered" evidence="1">
    <location>
        <begin position="263"/>
        <end position="282"/>
    </location>
</feature>